<evidence type="ECO:0000256" key="7">
    <source>
        <dbReference type="ARBA" id="ARBA00023125"/>
    </source>
</evidence>
<dbReference type="PANTHER" id="PTHR45797:SF3">
    <property type="entry name" value="TRANSCRIPTIONAL REGULATOR ATRX HOMOLOG"/>
    <property type="match status" value="1"/>
</dbReference>
<dbReference type="GO" id="GO:0004386">
    <property type="term" value="F:helicase activity"/>
    <property type="evidence" value="ECO:0007669"/>
    <property type="project" value="UniProtKB-KW"/>
</dbReference>
<feature type="compositionally biased region" description="Basic and acidic residues" evidence="9">
    <location>
        <begin position="347"/>
        <end position="356"/>
    </location>
</feature>
<feature type="compositionally biased region" description="Basic residues" evidence="9">
    <location>
        <begin position="482"/>
        <end position="492"/>
    </location>
</feature>
<dbReference type="Pfam" id="PF00176">
    <property type="entry name" value="SNF2-rel_dom"/>
    <property type="match status" value="1"/>
</dbReference>
<dbReference type="SMART" id="SM00487">
    <property type="entry name" value="DEXDc"/>
    <property type="match status" value="1"/>
</dbReference>
<feature type="region of interest" description="Disordered" evidence="9">
    <location>
        <begin position="325"/>
        <end position="601"/>
    </location>
</feature>
<reference evidence="13" key="1">
    <citation type="submission" date="2022-11" db="UniProtKB">
        <authorList>
            <consortium name="WormBaseParasite"/>
        </authorList>
    </citation>
    <scope>IDENTIFICATION</scope>
</reference>
<keyword evidence="6" id="KW-0067">ATP-binding</keyword>
<feature type="compositionally biased region" description="Low complexity" evidence="9">
    <location>
        <begin position="357"/>
        <end position="373"/>
    </location>
</feature>
<accession>A0A914LAE8</accession>
<evidence type="ECO:0000256" key="5">
    <source>
        <dbReference type="ARBA" id="ARBA00022806"/>
    </source>
</evidence>
<feature type="domain" description="Helicase C-terminal" evidence="11">
    <location>
        <begin position="1099"/>
        <end position="1284"/>
    </location>
</feature>
<evidence type="ECO:0000256" key="8">
    <source>
        <dbReference type="ARBA" id="ARBA00023242"/>
    </source>
</evidence>
<feature type="compositionally biased region" description="Basic and acidic residues" evidence="9">
    <location>
        <begin position="442"/>
        <end position="459"/>
    </location>
</feature>
<dbReference type="GO" id="GO:0005634">
    <property type="term" value="C:nucleus"/>
    <property type="evidence" value="ECO:0007669"/>
    <property type="project" value="UniProtKB-SubCell"/>
</dbReference>
<keyword evidence="5" id="KW-0347">Helicase</keyword>
<dbReference type="Proteomes" id="UP000887563">
    <property type="component" value="Unplaced"/>
</dbReference>
<dbReference type="InterPro" id="IPR044574">
    <property type="entry name" value="ARIP4-like"/>
</dbReference>
<name>A0A914LAE8_MELIC</name>
<evidence type="ECO:0000256" key="3">
    <source>
        <dbReference type="ARBA" id="ARBA00022741"/>
    </source>
</evidence>
<dbReference type="PROSITE" id="PS51194">
    <property type="entry name" value="HELICASE_CTER"/>
    <property type="match status" value="1"/>
</dbReference>
<dbReference type="GO" id="GO:0003677">
    <property type="term" value="F:DNA binding"/>
    <property type="evidence" value="ECO:0007669"/>
    <property type="project" value="UniProtKB-KW"/>
</dbReference>
<dbReference type="WBParaSite" id="Minc3s00308g09857">
    <property type="protein sequence ID" value="Minc3s00308g09857"/>
    <property type="gene ID" value="Minc3s00308g09857"/>
</dbReference>
<evidence type="ECO:0000259" key="11">
    <source>
        <dbReference type="PROSITE" id="PS51194"/>
    </source>
</evidence>
<evidence type="ECO:0000256" key="9">
    <source>
        <dbReference type="SAM" id="MobiDB-lite"/>
    </source>
</evidence>
<dbReference type="InterPro" id="IPR014001">
    <property type="entry name" value="Helicase_ATP-bd"/>
</dbReference>
<dbReference type="InterPro" id="IPR049730">
    <property type="entry name" value="SNF2/RAD54-like_C"/>
</dbReference>
<dbReference type="Pfam" id="PF00271">
    <property type="entry name" value="Helicase_C"/>
    <property type="match status" value="1"/>
</dbReference>
<dbReference type="InterPro" id="IPR027417">
    <property type="entry name" value="P-loop_NTPase"/>
</dbReference>
<keyword evidence="8" id="KW-0539">Nucleus</keyword>
<evidence type="ECO:0000256" key="6">
    <source>
        <dbReference type="ARBA" id="ARBA00022840"/>
    </source>
</evidence>
<keyword evidence="12" id="KW-1185">Reference proteome</keyword>
<feature type="compositionally biased region" description="Low complexity" evidence="9">
    <location>
        <begin position="388"/>
        <end position="400"/>
    </location>
</feature>
<dbReference type="PANTHER" id="PTHR45797">
    <property type="entry name" value="RAD54-LIKE"/>
    <property type="match status" value="1"/>
</dbReference>
<organism evidence="12 13">
    <name type="scientific">Meloidogyne incognita</name>
    <name type="common">Southern root-knot nematode worm</name>
    <name type="synonym">Oxyuris incognita</name>
    <dbReference type="NCBI Taxonomy" id="6306"/>
    <lineage>
        <taxon>Eukaryota</taxon>
        <taxon>Metazoa</taxon>
        <taxon>Ecdysozoa</taxon>
        <taxon>Nematoda</taxon>
        <taxon>Chromadorea</taxon>
        <taxon>Rhabditida</taxon>
        <taxon>Tylenchina</taxon>
        <taxon>Tylenchomorpha</taxon>
        <taxon>Tylenchoidea</taxon>
        <taxon>Meloidogynidae</taxon>
        <taxon>Meloidogyninae</taxon>
        <taxon>Meloidogyne</taxon>
        <taxon>Meloidogyne incognita group</taxon>
    </lineage>
</organism>
<dbReference type="GO" id="GO:0016887">
    <property type="term" value="F:ATP hydrolysis activity"/>
    <property type="evidence" value="ECO:0007669"/>
    <property type="project" value="InterPro"/>
</dbReference>
<sequence length="1528" mass="174437">MREPDDGSESNRARSGLVVQIPEEPSELVSVKVFIKTSNCPKRVELCSGCSNKIKQFLCGESSDNDLNDELNVALRNSDQNHVSERVTTNSTVEGVNGVLNGNDSLKDNNNEQNSIADINSNEVVNETQEFINCDGCLVSDVEVDSVTNDFVETEKNNLLEEIDLASSPIQITTCVPPALSTNEINIEHQKNQNKEINIDDGQHCTSMEIDKILDIDGGISESVTTNNLMKDISIDGAFENLNSAISTIKEQQIKINNAADEEAIEKCGMGNCEVIIKNSDFDRLAKIIESGQRRKNIINSSVEDDDINAELDRQIRTVDNLLRGGNRKSRKDSISSKVYDTECEDSEHVNDENENRSSAASSVSDSQKSKNSFLRKRNLRSLLAKQSKNSSENGSNGSSDWLSKNNAEKSEASTESPDESDSDTDDTFVEAPKLTPAQRQADAEVRRLLRDTRVKISDSDGSDATIIKTDGDDSDSDSERKNRRAKSKRLKLKDFNSDENDVSKPSSSKIIPSDEPKKRMTAKKSHIGKNLDSPNRKKRRIIYSDDDGDVHSLDGVENNKISDEEDFPKQVGRRKVIPKEKLAQATKDAEKAEKERRKRLEEKQREFNGIELTIDEAGNASLINEQSIPKLKNVILDRDSESEAPVPVRVHPFLVKVLKKHQAEGIQFLYNCTIESLSRLDEPGGGAILGHCMGLGKTLQIIAFLHTILTHEKISKKINKVLVVVPKNVVLNWMNEFEKWLYGETDSINYLELDSWKTHEERLKTIKRWINYERPAVLIIGYELFRILTFTDEDKANMNRNKRKNIPLKRKLLTSNEEKLANLRPQFCEYLQNDSSKAPHLIVCDEGHKLKSPSTGLFHTINRIKTKRRICMTGTPLQNNLEEYYCMVNFVRPNLLGSLDEFKSRFSNIIKCGRAKDASAYDVRRMRRRCHVLFDRLKCVLDWRDYSVLRNSLPPKQEYVINIRLTKVQIDLYKKYLDFRNLTEEKRGTNDVGVRLLYDHLILYRVWTHPYLLVEHVKREQYKSQNSIDDFIDDDYDSEAESNDSDDIVAIDALNDNPSTSSTNNKNNEFENPLENWAKDLVSEKDRNNFALSNKLLLLIEIIKKCEKIGDKLLVFSQFLSSIALMERMLRYFTQSSGWFVDGHRALMMADGEKWGWHKGLDYSVIDGSVSIVLRDQIQKDFNDPLNLRNRLLLISTKAGSLGTNLIGANRVVIFDCSWNPSHDTQSLFRVYRFGQVKPVYIYRFVAQGTMEERIYNRQVTKESIAKRVTQAAQIQRHYTSQELEEMYLFEPDTLSNDKLDGQGPRLDPPKDRLLGDIILEKTDAIVSYHPHDILFDELEDERLNDEERAEAWRDYERERAGISYDGGPFGNQALPPLIPATQLFQQQQAYQLALQQQFQFSKSMELLFQLYRSDRIYNRSLKVNGMTHQMAMSIFKIKTFLAYFIYFVPKNLSGKVNDSEGVKRYFVSIVDQALQQNESPQVLYAKALFILSTTINLVKDLPQCSIGVRYISNLFPDIEKIGKNIL</sequence>
<evidence type="ECO:0000256" key="1">
    <source>
        <dbReference type="ARBA" id="ARBA00004123"/>
    </source>
</evidence>
<keyword evidence="4" id="KW-0378">Hydrolase</keyword>
<dbReference type="SUPFAM" id="SSF52540">
    <property type="entry name" value="P-loop containing nucleoside triphosphate hydrolases"/>
    <property type="match status" value="2"/>
</dbReference>
<dbReference type="PROSITE" id="PS51192">
    <property type="entry name" value="HELICASE_ATP_BIND_1"/>
    <property type="match status" value="1"/>
</dbReference>
<evidence type="ECO:0000256" key="2">
    <source>
        <dbReference type="ARBA" id="ARBA00007025"/>
    </source>
</evidence>
<feature type="domain" description="Helicase ATP-binding" evidence="10">
    <location>
        <begin position="679"/>
        <end position="895"/>
    </location>
</feature>
<dbReference type="InterPro" id="IPR038718">
    <property type="entry name" value="SNF2-like_sf"/>
</dbReference>
<dbReference type="InterPro" id="IPR001650">
    <property type="entry name" value="Helicase_C-like"/>
</dbReference>
<keyword evidence="3" id="KW-0547">Nucleotide-binding</keyword>
<protein>
    <submittedName>
        <fullName evidence="13">Transcriptional regulator ATRX</fullName>
    </submittedName>
</protein>
<evidence type="ECO:0000259" key="10">
    <source>
        <dbReference type="PROSITE" id="PS51192"/>
    </source>
</evidence>
<dbReference type="Gene3D" id="3.40.50.10810">
    <property type="entry name" value="Tandem AAA-ATPase domain"/>
    <property type="match status" value="1"/>
</dbReference>
<dbReference type="InterPro" id="IPR000330">
    <property type="entry name" value="SNF2_N"/>
</dbReference>
<comment type="subcellular location">
    <subcellularLocation>
        <location evidence="1">Nucleus</location>
    </subcellularLocation>
</comment>
<dbReference type="Gene3D" id="3.40.50.300">
    <property type="entry name" value="P-loop containing nucleotide triphosphate hydrolases"/>
    <property type="match status" value="1"/>
</dbReference>
<evidence type="ECO:0000313" key="13">
    <source>
        <dbReference type="WBParaSite" id="Minc3s00308g09857"/>
    </source>
</evidence>
<evidence type="ECO:0000313" key="12">
    <source>
        <dbReference type="Proteomes" id="UP000887563"/>
    </source>
</evidence>
<dbReference type="SMART" id="SM00490">
    <property type="entry name" value="HELICc"/>
    <property type="match status" value="1"/>
</dbReference>
<dbReference type="CDD" id="cd18793">
    <property type="entry name" value="SF2_C_SNF"/>
    <property type="match status" value="1"/>
</dbReference>
<comment type="similarity">
    <text evidence="2">Belongs to the SNF2/RAD54 helicase family.</text>
</comment>
<evidence type="ECO:0000256" key="4">
    <source>
        <dbReference type="ARBA" id="ARBA00022801"/>
    </source>
</evidence>
<proteinExistence type="inferred from homology"/>
<feature type="compositionally biased region" description="Basic and acidic residues" evidence="9">
    <location>
        <begin position="578"/>
        <end position="601"/>
    </location>
</feature>
<feature type="compositionally biased region" description="Acidic residues" evidence="9">
    <location>
        <begin position="417"/>
        <end position="429"/>
    </location>
</feature>
<dbReference type="GO" id="GO:0005524">
    <property type="term" value="F:ATP binding"/>
    <property type="evidence" value="ECO:0007669"/>
    <property type="project" value="UniProtKB-KW"/>
</dbReference>
<keyword evidence="7" id="KW-0238">DNA-binding</keyword>